<dbReference type="STRING" id="5627.A0A1C7LTK0"/>
<sequence length="260" mass="28822">MDDLLEGSAALFGEVLEDDDHICYGPLDLSRAPKEGKANTLLADQLFSPSLLLAEHIERGIIPLESRTVIELGAGCALPSLLASVLPKPPSLVVITDYPDDTIMGNLTKNVETNRKHVSDGCRVHCTGYEWGQDASTLLEFVKQEPFKASGFDVMILSDLLHFDRSHDELIGSLTSLLHKTSSARAYIAAGKYTHPDVCYHFLQDAEKAGFVLEEGEVERQWQGSLLVKGAALDREQLGVRKNMCRWWTARWTKNIVELS</sequence>
<dbReference type="Gene3D" id="3.40.50.150">
    <property type="entry name" value="Vaccinia Virus protein VP39"/>
    <property type="match status" value="1"/>
</dbReference>
<dbReference type="OrthoDB" id="46564at2759"/>
<name>A0A1C7LTK0_GRIFR</name>
<keyword evidence="1" id="KW-0489">Methyltransferase</keyword>
<dbReference type="InterPro" id="IPR019410">
    <property type="entry name" value="Methyltransf_16"/>
</dbReference>
<gene>
    <name evidence="1" type="primary">nnt-1</name>
    <name evidence="1" type="ORF">A0H81_12554</name>
</gene>
<protein>
    <submittedName>
        <fullName evidence="1">Protein N-methyltransferase nnt1</fullName>
    </submittedName>
</protein>
<reference evidence="1 2" key="1">
    <citation type="submission" date="2016-03" db="EMBL/GenBank/DDBJ databases">
        <title>Whole genome sequencing of Grifola frondosa 9006-11.</title>
        <authorList>
            <person name="Min B."/>
            <person name="Park H."/>
            <person name="Kim J.-G."/>
            <person name="Cho H."/>
            <person name="Oh Y.-L."/>
            <person name="Kong W.-S."/>
            <person name="Choi I.-G."/>
        </authorList>
    </citation>
    <scope>NUCLEOTIDE SEQUENCE [LARGE SCALE GENOMIC DNA]</scope>
    <source>
        <strain evidence="1 2">9006-11</strain>
    </source>
</reference>
<dbReference type="PANTHER" id="PTHR14614">
    <property type="entry name" value="HEPATOCELLULAR CARCINOMA-ASSOCIATED ANTIGEN"/>
    <property type="match status" value="1"/>
</dbReference>
<dbReference type="OMA" id="FWIGRWA"/>
<evidence type="ECO:0000313" key="2">
    <source>
        <dbReference type="Proteomes" id="UP000092993"/>
    </source>
</evidence>
<keyword evidence="2" id="KW-1185">Reference proteome</keyword>
<keyword evidence="1" id="KW-0808">Transferase</keyword>
<proteinExistence type="predicted"/>
<accession>A0A1C7LTK0</accession>
<dbReference type="GO" id="GO:0005737">
    <property type="term" value="C:cytoplasm"/>
    <property type="evidence" value="ECO:0007669"/>
    <property type="project" value="TreeGrafter"/>
</dbReference>
<dbReference type="PANTHER" id="PTHR14614:SF10">
    <property type="entry name" value="PROTEIN N-TERMINAL AND LYSINE N-METHYLTRANSFERASE EFM7"/>
    <property type="match status" value="1"/>
</dbReference>
<dbReference type="EMBL" id="LUGG01000024">
    <property type="protein sequence ID" value="OBZ67397.1"/>
    <property type="molecule type" value="Genomic_DNA"/>
</dbReference>
<dbReference type="Proteomes" id="UP000092993">
    <property type="component" value="Unassembled WGS sequence"/>
</dbReference>
<dbReference type="GO" id="GO:0008757">
    <property type="term" value="F:S-adenosylmethionine-dependent methyltransferase activity"/>
    <property type="evidence" value="ECO:0007669"/>
    <property type="project" value="UniProtKB-ARBA"/>
</dbReference>
<dbReference type="GO" id="GO:0032259">
    <property type="term" value="P:methylation"/>
    <property type="evidence" value="ECO:0007669"/>
    <property type="project" value="UniProtKB-KW"/>
</dbReference>
<comment type="caution">
    <text evidence="1">The sequence shown here is derived from an EMBL/GenBank/DDBJ whole genome shotgun (WGS) entry which is preliminary data.</text>
</comment>
<dbReference type="InterPro" id="IPR029063">
    <property type="entry name" value="SAM-dependent_MTases_sf"/>
</dbReference>
<dbReference type="AlphaFoldDB" id="A0A1C7LTK0"/>
<organism evidence="1 2">
    <name type="scientific">Grifola frondosa</name>
    <name type="common">Maitake</name>
    <name type="synonym">Polyporus frondosus</name>
    <dbReference type="NCBI Taxonomy" id="5627"/>
    <lineage>
        <taxon>Eukaryota</taxon>
        <taxon>Fungi</taxon>
        <taxon>Dikarya</taxon>
        <taxon>Basidiomycota</taxon>
        <taxon>Agaricomycotina</taxon>
        <taxon>Agaricomycetes</taxon>
        <taxon>Polyporales</taxon>
        <taxon>Grifolaceae</taxon>
        <taxon>Grifola</taxon>
    </lineage>
</organism>
<dbReference type="Pfam" id="PF10294">
    <property type="entry name" value="Methyltransf_16"/>
    <property type="match status" value="1"/>
</dbReference>
<evidence type="ECO:0000313" key="1">
    <source>
        <dbReference type="EMBL" id="OBZ67397.1"/>
    </source>
</evidence>